<dbReference type="AlphaFoldDB" id="A0A0D8XRX4"/>
<name>A0A0D8XRX4_DICVI</name>
<accession>A0A0D8XRX4</accession>
<dbReference type="Proteomes" id="UP000053766">
    <property type="component" value="Unassembled WGS sequence"/>
</dbReference>
<protein>
    <submittedName>
        <fullName evidence="1">Uncharacterized protein</fullName>
    </submittedName>
</protein>
<sequence>MEIILGQIHLRNKILFKSYSAELLRWSNYPCSKIFYITNNVQLLLNIPFTSPSLFKGGMAEDYSLFLIIDTSDCISHLKSAVSYLTATFLSVDQPTSPRSFKYNKFLTIFFKPNFDDTSDSDVVISESIRLKILWIEAKA</sequence>
<gene>
    <name evidence="1" type="ORF">DICVIV_08807</name>
</gene>
<proteinExistence type="predicted"/>
<evidence type="ECO:0000313" key="2">
    <source>
        <dbReference type="Proteomes" id="UP000053766"/>
    </source>
</evidence>
<reference evidence="1 2" key="1">
    <citation type="submission" date="2013-11" db="EMBL/GenBank/DDBJ databases">
        <title>Draft genome of the bovine lungworm Dictyocaulus viviparus.</title>
        <authorList>
            <person name="Mitreva M."/>
        </authorList>
    </citation>
    <scope>NUCLEOTIDE SEQUENCE [LARGE SCALE GENOMIC DNA]</scope>
    <source>
        <strain evidence="1 2">HannoverDv2000</strain>
    </source>
</reference>
<reference evidence="2" key="2">
    <citation type="journal article" date="2016" name="Sci. Rep.">
        <title>Dictyocaulus viviparus genome, variome and transcriptome elucidate lungworm biology and support future intervention.</title>
        <authorList>
            <person name="McNulty S.N."/>
            <person name="Strube C."/>
            <person name="Rosa B.A."/>
            <person name="Martin J.C."/>
            <person name="Tyagi R."/>
            <person name="Choi Y.J."/>
            <person name="Wang Q."/>
            <person name="Hallsworth Pepin K."/>
            <person name="Zhang X."/>
            <person name="Ozersky P."/>
            <person name="Wilson R.K."/>
            <person name="Sternberg P.W."/>
            <person name="Gasser R.B."/>
            <person name="Mitreva M."/>
        </authorList>
    </citation>
    <scope>NUCLEOTIDE SEQUENCE [LARGE SCALE GENOMIC DNA]</scope>
    <source>
        <strain evidence="2">HannoverDv2000</strain>
    </source>
</reference>
<organism evidence="1 2">
    <name type="scientific">Dictyocaulus viviparus</name>
    <name type="common">Bovine lungworm</name>
    <dbReference type="NCBI Taxonomy" id="29172"/>
    <lineage>
        <taxon>Eukaryota</taxon>
        <taxon>Metazoa</taxon>
        <taxon>Ecdysozoa</taxon>
        <taxon>Nematoda</taxon>
        <taxon>Chromadorea</taxon>
        <taxon>Rhabditida</taxon>
        <taxon>Rhabditina</taxon>
        <taxon>Rhabditomorpha</taxon>
        <taxon>Strongyloidea</taxon>
        <taxon>Metastrongylidae</taxon>
        <taxon>Dictyocaulus</taxon>
    </lineage>
</organism>
<evidence type="ECO:0000313" key="1">
    <source>
        <dbReference type="EMBL" id="KJH45141.1"/>
    </source>
</evidence>
<dbReference type="EMBL" id="KN716424">
    <property type="protein sequence ID" value="KJH45141.1"/>
    <property type="molecule type" value="Genomic_DNA"/>
</dbReference>
<keyword evidence="2" id="KW-1185">Reference proteome</keyword>